<comment type="caution">
    <text evidence="10">The sequence shown here is derived from an EMBL/GenBank/DDBJ whole genome shotgun (WGS) entry which is preliminary data.</text>
</comment>
<evidence type="ECO:0000256" key="8">
    <source>
        <dbReference type="RuleBase" id="RU361263"/>
    </source>
</evidence>
<gene>
    <name evidence="10" type="ORF">B0I35DRAFT_475805</name>
</gene>
<dbReference type="EMBL" id="JAGPNK010000003">
    <property type="protein sequence ID" value="KAH7324570.1"/>
    <property type="molecule type" value="Genomic_DNA"/>
</dbReference>
<feature type="compositionally biased region" description="Low complexity" evidence="9">
    <location>
        <begin position="286"/>
        <end position="295"/>
    </location>
</feature>
<evidence type="ECO:0000313" key="10">
    <source>
        <dbReference type="EMBL" id="KAH7324570.1"/>
    </source>
</evidence>
<dbReference type="AlphaFoldDB" id="A0A8K0SY13"/>
<dbReference type="InterPro" id="IPR000675">
    <property type="entry name" value="Cutinase/axe"/>
</dbReference>
<evidence type="ECO:0000256" key="3">
    <source>
        <dbReference type="ARBA" id="ARBA00022487"/>
    </source>
</evidence>
<sequence>MKSEAILFPALFALTASADEAATLEARQSSCRDVHVFLAKGNNEPFPGRQGVLAAAICDGLSSCDYEDIQMNNMLEDEYCGAVAQGQANGVQQITDYSERCPDSKLVLSGYSQGAHVIGDILGGGGGVFFQDCVQPPGPRLSANTEPGSKIVAALMFGSTRHTSNQPYNVLSGASGQGLFPRNAQQLANMRAYGNRLQDWCAGTDPICAGGDVVEDHLNYFQVHTQRAADWVQEMVAAAGGDEPESSAPAPTTTTTTTRSLSTLRPSSTTTTTTTTTSADEEEETTSSAPETTSSAEEDEASTTAASSDEPSTTAASTTTTQTRASPSTTGPDDSENTSSASEDGNADGAEDDGSSAASFSLNMTLLVGISALVAFMGM</sequence>
<reference evidence="10" key="1">
    <citation type="journal article" date="2021" name="Nat. Commun.">
        <title>Genetic determinants of endophytism in the Arabidopsis root mycobiome.</title>
        <authorList>
            <person name="Mesny F."/>
            <person name="Miyauchi S."/>
            <person name="Thiergart T."/>
            <person name="Pickel B."/>
            <person name="Atanasova L."/>
            <person name="Karlsson M."/>
            <person name="Huettel B."/>
            <person name="Barry K.W."/>
            <person name="Haridas S."/>
            <person name="Chen C."/>
            <person name="Bauer D."/>
            <person name="Andreopoulos W."/>
            <person name="Pangilinan J."/>
            <person name="LaButti K."/>
            <person name="Riley R."/>
            <person name="Lipzen A."/>
            <person name="Clum A."/>
            <person name="Drula E."/>
            <person name="Henrissat B."/>
            <person name="Kohler A."/>
            <person name="Grigoriev I.V."/>
            <person name="Martin F.M."/>
            <person name="Hacquard S."/>
        </authorList>
    </citation>
    <scope>NUCLEOTIDE SEQUENCE</scope>
    <source>
        <strain evidence="10">MPI-CAGE-CH-0235</strain>
    </source>
</reference>
<evidence type="ECO:0000256" key="2">
    <source>
        <dbReference type="ARBA" id="ARBA00007534"/>
    </source>
</evidence>
<organism evidence="10 11">
    <name type="scientific">Stachybotrys elegans</name>
    <dbReference type="NCBI Taxonomy" id="80388"/>
    <lineage>
        <taxon>Eukaryota</taxon>
        <taxon>Fungi</taxon>
        <taxon>Dikarya</taxon>
        <taxon>Ascomycota</taxon>
        <taxon>Pezizomycotina</taxon>
        <taxon>Sordariomycetes</taxon>
        <taxon>Hypocreomycetidae</taxon>
        <taxon>Hypocreales</taxon>
        <taxon>Stachybotryaceae</taxon>
        <taxon>Stachybotrys</taxon>
    </lineage>
</organism>
<dbReference type="InterPro" id="IPR043580">
    <property type="entry name" value="CUTINASE_1"/>
</dbReference>
<dbReference type="Proteomes" id="UP000813444">
    <property type="component" value="Unassembled WGS sequence"/>
</dbReference>
<dbReference type="SUPFAM" id="SSF53474">
    <property type="entry name" value="alpha/beta-Hydrolases"/>
    <property type="match status" value="1"/>
</dbReference>
<evidence type="ECO:0000256" key="1">
    <source>
        <dbReference type="ARBA" id="ARBA00004613"/>
    </source>
</evidence>
<feature type="chain" id="PRO_5035488167" description="Cutinase" evidence="8">
    <location>
        <begin position="19"/>
        <end position="379"/>
    </location>
</feature>
<evidence type="ECO:0000256" key="9">
    <source>
        <dbReference type="SAM" id="MobiDB-lite"/>
    </source>
</evidence>
<comment type="subcellular location">
    <subcellularLocation>
        <location evidence="1 8">Secreted</location>
    </subcellularLocation>
</comment>
<comment type="catalytic activity">
    <reaction evidence="8">
        <text>cutin + H2O = cutin monomers.</text>
        <dbReference type="EC" id="3.1.1.74"/>
    </reaction>
</comment>
<evidence type="ECO:0000256" key="7">
    <source>
        <dbReference type="ARBA" id="ARBA00023157"/>
    </source>
</evidence>
<feature type="compositionally biased region" description="Low complexity" evidence="9">
    <location>
        <begin position="246"/>
        <end position="278"/>
    </location>
</feature>
<keyword evidence="11" id="KW-1185">Reference proteome</keyword>
<dbReference type="GO" id="GO:0005576">
    <property type="term" value="C:extracellular region"/>
    <property type="evidence" value="ECO:0007669"/>
    <property type="project" value="UniProtKB-SubCell"/>
</dbReference>
<keyword evidence="6 8" id="KW-0378">Hydrolase</keyword>
<proteinExistence type="inferred from homology"/>
<keyword evidence="7" id="KW-1015">Disulfide bond</keyword>
<keyword evidence="4 8" id="KW-0964">Secreted</keyword>
<protein>
    <recommendedName>
        <fullName evidence="8">Cutinase</fullName>
        <ecNumber evidence="8">3.1.1.74</ecNumber>
    </recommendedName>
</protein>
<comment type="similarity">
    <text evidence="2 8">Belongs to the cutinase family.</text>
</comment>
<dbReference type="GO" id="GO:0050525">
    <property type="term" value="F:cutinase activity"/>
    <property type="evidence" value="ECO:0007669"/>
    <property type="project" value="UniProtKB-UniRule"/>
</dbReference>
<dbReference type="PROSITE" id="PS00155">
    <property type="entry name" value="CUTINASE_1"/>
    <property type="match status" value="1"/>
</dbReference>
<feature type="compositionally biased region" description="Acidic residues" evidence="9">
    <location>
        <begin position="345"/>
        <end position="354"/>
    </location>
</feature>
<dbReference type="PANTHER" id="PTHR33630:SF13">
    <property type="entry name" value="ACETYLXYLAN ESTERASE"/>
    <property type="match status" value="1"/>
</dbReference>
<dbReference type="Gene3D" id="3.40.50.1820">
    <property type="entry name" value="alpha/beta hydrolase"/>
    <property type="match status" value="1"/>
</dbReference>
<comment type="function">
    <text evidence="8">Catalyzes the hydrolysis of complex carboxylic polyesters found in the cell wall of plants. Degrades cutin, a macromolecule that forms the structure of the plant cuticle.</text>
</comment>
<evidence type="ECO:0000256" key="5">
    <source>
        <dbReference type="ARBA" id="ARBA00022729"/>
    </source>
</evidence>
<feature type="signal peptide" evidence="8">
    <location>
        <begin position="1"/>
        <end position="18"/>
    </location>
</feature>
<feature type="region of interest" description="Disordered" evidence="9">
    <location>
        <begin position="239"/>
        <end position="357"/>
    </location>
</feature>
<keyword evidence="3 8" id="KW-0719">Serine esterase</keyword>
<evidence type="ECO:0000313" key="11">
    <source>
        <dbReference type="Proteomes" id="UP000813444"/>
    </source>
</evidence>
<dbReference type="SMART" id="SM01110">
    <property type="entry name" value="Cutinase"/>
    <property type="match status" value="1"/>
</dbReference>
<evidence type="ECO:0000256" key="4">
    <source>
        <dbReference type="ARBA" id="ARBA00022525"/>
    </source>
</evidence>
<dbReference type="InterPro" id="IPR043579">
    <property type="entry name" value="CUTINASE_2"/>
</dbReference>
<dbReference type="InterPro" id="IPR029058">
    <property type="entry name" value="AB_hydrolase_fold"/>
</dbReference>
<dbReference type="Pfam" id="PF01083">
    <property type="entry name" value="Cutinase"/>
    <property type="match status" value="1"/>
</dbReference>
<keyword evidence="5 8" id="KW-0732">Signal</keyword>
<dbReference type="PROSITE" id="PS00931">
    <property type="entry name" value="CUTINASE_2"/>
    <property type="match status" value="1"/>
</dbReference>
<feature type="compositionally biased region" description="Low complexity" evidence="9">
    <location>
        <begin position="302"/>
        <end position="330"/>
    </location>
</feature>
<dbReference type="OrthoDB" id="2586582at2759"/>
<dbReference type="PANTHER" id="PTHR33630">
    <property type="entry name" value="CUTINASE RV1984C-RELATED-RELATED"/>
    <property type="match status" value="1"/>
</dbReference>
<dbReference type="EC" id="3.1.1.74" evidence="8"/>
<name>A0A8K0SY13_9HYPO</name>
<evidence type="ECO:0000256" key="6">
    <source>
        <dbReference type="ARBA" id="ARBA00022801"/>
    </source>
</evidence>
<accession>A0A8K0SY13</accession>